<keyword evidence="8" id="KW-1185">Reference proteome</keyword>
<comment type="subcellular location">
    <subcellularLocation>
        <location evidence="1">Cell membrane</location>
        <topology evidence="1">Multi-pass membrane protein</topology>
    </subcellularLocation>
</comment>
<feature type="transmembrane region" description="Helical" evidence="6">
    <location>
        <begin position="158"/>
        <end position="182"/>
    </location>
</feature>
<evidence type="ECO:0000256" key="1">
    <source>
        <dbReference type="ARBA" id="ARBA00004651"/>
    </source>
</evidence>
<name>A0A0U2YSK6_9BACL</name>
<evidence type="ECO:0000256" key="4">
    <source>
        <dbReference type="ARBA" id="ARBA00022989"/>
    </source>
</evidence>
<proteinExistence type="predicted"/>
<feature type="transmembrane region" description="Helical" evidence="6">
    <location>
        <begin position="218"/>
        <end position="241"/>
    </location>
</feature>
<dbReference type="GO" id="GO:0005886">
    <property type="term" value="C:plasma membrane"/>
    <property type="evidence" value="ECO:0007669"/>
    <property type="project" value="UniProtKB-SubCell"/>
</dbReference>
<dbReference type="OrthoDB" id="2351575at2"/>
<dbReference type="Gene3D" id="1.20.1250.20">
    <property type="entry name" value="MFS general substrate transporter like domains"/>
    <property type="match status" value="1"/>
</dbReference>
<gene>
    <name evidence="7" type="ORF">AUC31_11745</name>
</gene>
<reference evidence="7" key="1">
    <citation type="submission" date="2016-01" db="EMBL/GenBank/DDBJ databases">
        <title>Complete genome of Planococcus rifietoensis type strain M8.</title>
        <authorList>
            <person name="See-Too W.S."/>
        </authorList>
    </citation>
    <scope>NUCLEOTIDE SEQUENCE [LARGE SCALE GENOMIC DNA]</scope>
    <source>
        <strain evidence="7">M8</strain>
    </source>
</reference>
<dbReference type="InterPro" id="IPR011701">
    <property type="entry name" value="MFS"/>
</dbReference>
<accession>A0A0U2YSK6</accession>
<keyword evidence="5 6" id="KW-0472">Membrane</keyword>
<evidence type="ECO:0000256" key="3">
    <source>
        <dbReference type="ARBA" id="ARBA00022692"/>
    </source>
</evidence>
<dbReference type="Pfam" id="PF07690">
    <property type="entry name" value="MFS_1"/>
    <property type="match status" value="1"/>
</dbReference>
<feature type="transmembrane region" description="Helical" evidence="6">
    <location>
        <begin position="339"/>
        <end position="364"/>
    </location>
</feature>
<dbReference type="PANTHER" id="PTHR23513:SF19">
    <property type="entry name" value="MAJOR FACILITATOR SUPERFAMILY (MFS) PROFILE DOMAIN-CONTAINING PROTEIN"/>
    <property type="match status" value="1"/>
</dbReference>
<dbReference type="KEGG" id="prt:AUC31_11745"/>
<dbReference type="STRING" id="200991.AUC31_11745"/>
<sequence length="401" mass="43762">MKLNRNFHLLLTGQSLANIGDVLYIVSIIYLIFELTGSATAAAMVPFVITSSMFVSNTLTPPLMQRFDLKWLLAGSQLGKTGLLIALALFLPQLTTANFIVLFLLISMVALLDGCANPVTQALIPHYVKSEQLLKANGITETVTQLIQTAMWFVGSSLLIWLSAIELVWLTAGLFLLSSLLLSGLDRVDSAPPEPQNKWRQITKGWQTVSKTPVLKHIAWMEMLETIAGAVWIAAILYAFVSEALAVDEKWWGFINGSFFIGLIAGSLICLRFTEWVERNLSRFILTGAIFSSATTMLFGLNSVPLVALLLSVLVGVFSQLKNIPQQTVVQTSVPKAQLPTVFTTLGAIGMGTFGISSLLMGILADLFGIRSVFVLSGVLLAIASWIAYRGRSSFQRTVQE</sequence>
<keyword evidence="4 6" id="KW-1133">Transmembrane helix</keyword>
<dbReference type="SUPFAM" id="SSF103473">
    <property type="entry name" value="MFS general substrate transporter"/>
    <property type="match status" value="1"/>
</dbReference>
<dbReference type="AlphaFoldDB" id="A0A0U2YSK6"/>
<protein>
    <submittedName>
        <fullName evidence="7">MFS transporter</fullName>
    </submittedName>
</protein>
<dbReference type="EMBL" id="CP013659">
    <property type="protein sequence ID" value="ALS75821.1"/>
    <property type="molecule type" value="Genomic_DNA"/>
</dbReference>
<dbReference type="InterPro" id="IPR036259">
    <property type="entry name" value="MFS_trans_sf"/>
</dbReference>
<evidence type="ECO:0000256" key="2">
    <source>
        <dbReference type="ARBA" id="ARBA00022475"/>
    </source>
</evidence>
<dbReference type="CDD" id="cd06173">
    <property type="entry name" value="MFS_MefA_like"/>
    <property type="match status" value="1"/>
</dbReference>
<dbReference type="PANTHER" id="PTHR23513">
    <property type="entry name" value="INTEGRAL MEMBRANE EFFLUX PROTEIN-RELATED"/>
    <property type="match status" value="1"/>
</dbReference>
<feature type="transmembrane region" description="Helical" evidence="6">
    <location>
        <begin position="294"/>
        <end position="318"/>
    </location>
</feature>
<keyword evidence="2" id="KW-1003">Cell membrane</keyword>
<feature type="transmembrane region" description="Helical" evidence="6">
    <location>
        <begin position="7"/>
        <end position="33"/>
    </location>
</feature>
<organism evidence="7 8">
    <name type="scientific">Planococcus rifietoensis</name>
    <dbReference type="NCBI Taxonomy" id="200991"/>
    <lineage>
        <taxon>Bacteria</taxon>
        <taxon>Bacillati</taxon>
        <taxon>Bacillota</taxon>
        <taxon>Bacilli</taxon>
        <taxon>Bacillales</taxon>
        <taxon>Caryophanaceae</taxon>
        <taxon>Planococcus</taxon>
    </lineage>
</organism>
<keyword evidence="3 6" id="KW-0812">Transmembrane</keyword>
<feature type="transmembrane region" description="Helical" evidence="6">
    <location>
        <begin position="253"/>
        <end position="274"/>
    </location>
</feature>
<evidence type="ECO:0000256" key="6">
    <source>
        <dbReference type="SAM" id="Phobius"/>
    </source>
</evidence>
<dbReference type="Proteomes" id="UP000067683">
    <property type="component" value="Chromosome"/>
</dbReference>
<dbReference type="RefSeq" id="WP_058382524.1">
    <property type="nucleotide sequence ID" value="NZ_CP013659.2"/>
</dbReference>
<dbReference type="GO" id="GO:0022857">
    <property type="term" value="F:transmembrane transporter activity"/>
    <property type="evidence" value="ECO:0007669"/>
    <property type="project" value="InterPro"/>
</dbReference>
<evidence type="ECO:0000256" key="5">
    <source>
        <dbReference type="ARBA" id="ARBA00023136"/>
    </source>
</evidence>
<evidence type="ECO:0000313" key="8">
    <source>
        <dbReference type="Proteomes" id="UP000067683"/>
    </source>
</evidence>
<evidence type="ECO:0000313" key="7">
    <source>
        <dbReference type="EMBL" id="ALS75821.1"/>
    </source>
</evidence>
<feature type="transmembrane region" description="Helical" evidence="6">
    <location>
        <begin position="370"/>
        <end position="389"/>
    </location>
</feature>